<keyword evidence="6 10" id="KW-1133">Transmembrane helix</keyword>
<feature type="transmembrane region" description="Helical" evidence="10">
    <location>
        <begin position="156"/>
        <end position="179"/>
    </location>
</feature>
<dbReference type="InterPro" id="IPR036259">
    <property type="entry name" value="MFS_trans_sf"/>
</dbReference>
<reference evidence="12" key="1">
    <citation type="journal article" date="2021" name="Nat. Commun.">
        <title>Genetic determinants of endophytism in the Arabidopsis root mycobiome.</title>
        <authorList>
            <person name="Mesny F."/>
            <person name="Miyauchi S."/>
            <person name="Thiergart T."/>
            <person name="Pickel B."/>
            <person name="Atanasova L."/>
            <person name="Karlsson M."/>
            <person name="Huettel B."/>
            <person name="Barry K.W."/>
            <person name="Haridas S."/>
            <person name="Chen C."/>
            <person name="Bauer D."/>
            <person name="Andreopoulos W."/>
            <person name="Pangilinan J."/>
            <person name="LaButti K."/>
            <person name="Riley R."/>
            <person name="Lipzen A."/>
            <person name="Clum A."/>
            <person name="Drula E."/>
            <person name="Henrissat B."/>
            <person name="Kohler A."/>
            <person name="Grigoriev I.V."/>
            <person name="Martin F.M."/>
            <person name="Hacquard S."/>
        </authorList>
    </citation>
    <scope>NUCLEOTIDE SEQUENCE</scope>
    <source>
        <strain evidence="12">MPI-SDFR-AT-0117</strain>
    </source>
</reference>
<comment type="subcellular location">
    <subcellularLocation>
        <location evidence="1">Membrane</location>
        <topology evidence="1">Multi-pass membrane protein</topology>
    </subcellularLocation>
</comment>
<organism evidence="12 13">
    <name type="scientific">Plectosphaerella plurivora</name>
    <dbReference type="NCBI Taxonomy" id="936078"/>
    <lineage>
        <taxon>Eukaryota</taxon>
        <taxon>Fungi</taxon>
        <taxon>Dikarya</taxon>
        <taxon>Ascomycota</taxon>
        <taxon>Pezizomycotina</taxon>
        <taxon>Sordariomycetes</taxon>
        <taxon>Hypocreomycetidae</taxon>
        <taxon>Glomerellales</taxon>
        <taxon>Plectosphaerellaceae</taxon>
        <taxon>Plectosphaerella</taxon>
    </lineage>
</organism>
<evidence type="ECO:0000256" key="1">
    <source>
        <dbReference type="ARBA" id="ARBA00004141"/>
    </source>
</evidence>
<dbReference type="AlphaFoldDB" id="A0A9P8VHV7"/>
<comment type="caution">
    <text evidence="12">The sequence shown here is derived from an EMBL/GenBank/DDBJ whole genome shotgun (WGS) entry which is preliminary data.</text>
</comment>
<feature type="transmembrane region" description="Helical" evidence="10">
    <location>
        <begin position="352"/>
        <end position="370"/>
    </location>
</feature>
<dbReference type="GO" id="GO:0016020">
    <property type="term" value="C:membrane"/>
    <property type="evidence" value="ECO:0007669"/>
    <property type="project" value="UniProtKB-SubCell"/>
</dbReference>
<feature type="domain" description="Major facilitator superfamily (MFS) profile" evidence="11">
    <location>
        <begin position="55"/>
        <end position="500"/>
    </location>
</feature>
<keyword evidence="3 8" id="KW-0813">Transport</keyword>
<feature type="transmembrane region" description="Helical" evidence="10">
    <location>
        <begin position="314"/>
        <end position="332"/>
    </location>
</feature>
<dbReference type="InterPro" id="IPR020846">
    <property type="entry name" value="MFS_dom"/>
</dbReference>
<feature type="region of interest" description="Disordered" evidence="9">
    <location>
        <begin position="1"/>
        <end position="27"/>
    </location>
</feature>
<protein>
    <submittedName>
        <fullName evidence="12">Alpha glucoside transporter</fullName>
    </submittedName>
</protein>
<keyword evidence="5 10" id="KW-0812">Transmembrane</keyword>
<feature type="transmembrane region" description="Helical" evidence="10">
    <location>
        <begin position="230"/>
        <end position="251"/>
    </location>
</feature>
<feature type="transmembrane region" description="Helical" evidence="10">
    <location>
        <begin position="478"/>
        <end position="494"/>
    </location>
</feature>
<dbReference type="Proteomes" id="UP000770015">
    <property type="component" value="Unassembled WGS sequence"/>
</dbReference>
<dbReference type="PROSITE" id="PS50850">
    <property type="entry name" value="MFS"/>
    <property type="match status" value="1"/>
</dbReference>
<dbReference type="EMBL" id="JAGSXJ010000004">
    <property type="protein sequence ID" value="KAH6692437.1"/>
    <property type="molecule type" value="Genomic_DNA"/>
</dbReference>
<sequence>MSSDTKAVGAEPKTELDVAPTVSHGEPHDAATAINNERQMSVRDSFRFWPKAIAFSFVISLAIIMEGYDTNLMSNFYAYPPFRNRFGNEFDSEGNKIISAQWQTIISNGTQVGSIIGLIINGWVNERLGYRWTMMIAMVAMAGAVCIPFFSTGLPMFLAGGIVQGIPWGIFQTLAVTYAADICPTALRAYMTSWINICWVLGQLISMGLLNGFINREDQWSYRIPFALQWIWPVPIIIGTYFAPESPWWLVRHNRIEEARQAITRLTSPQSGVHFDLDAHIEMMRTTNQFEMEVSSGTHYWDCFRGTDLRRTEIACMTWVVQAFCGVPFMGYGIQFMEQAGLDTGDSYKLSLGQNGVSLVGCIIAWYIMTHIGRRTMYVYGLAAMFVILIIIGCLGIPAQNAGLSWAIGGLIIFMLFCFQLSVGPACYTLVSEMPSTRLRVKTVALSRASYNAAGFVTNAIMPNIVGRNSWNWGAKGGFFWAGVTALFLLWTFFRLPEPFGLTYAELDLLFEHRVSARNFSQEAADALRPQLQEVADRRDKLAAVDA</sequence>
<evidence type="ECO:0000256" key="5">
    <source>
        <dbReference type="ARBA" id="ARBA00022692"/>
    </source>
</evidence>
<gene>
    <name evidence="12" type="ORF">F5X68DRAFT_200915</name>
</gene>
<evidence type="ECO:0000256" key="4">
    <source>
        <dbReference type="ARBA" id="ARBA00022597"/>
    </source>
</evidence>
<evidence type="ECO:0000256" key="6">
    <source>
        <dbReference type="ARBA" id="ARBA00022989"/>
    </source>
</evidence>
<dbReference type="InterPro" id="IPR050360">
    <property type="entry name" value="MFS_Sugar_Transporters"/>
</dbReference>
<keyword evidence="7 10" id="KW-0472">Membrane</keyword>
<keyword evidence="4" id="KW-0762">Sugar transport</keyword>
<feature type="transmembrane region" description="Helical" evidence="10">
    <location>
        <begin position="132"/>
        <end position="150"/>
    </location>
</feature>
<dbReference type="SUPFAM" id="SSF103473">
    <property type="entry name" value="MFS general substrate transporter"/>
    <property type="match status" value="1"/>
</dbReference>
<keyword evidence="13" id="KW-1185">Reference proteome</keyword>
<feature type="transmembrane region" description="Helical" evidence="10">
    <location>
        <begin position="377"/>
        <end position="398"/>
    </location>
</feature>
<evidence type="ECO:0000256" key="2">
    <source>
        <dbReference type="ARBA" id="ARBA00010992"/>
    </source>
</evidence>
<name>A0A9P8VHV7_9PEZI</name>
<dbReference type="PANTHER" id="PTHR48022:SF5">
    <property type="entry name" value="ALPHA-GLUCOSIDES PERMEASE MPH2-RELATED"/>
    <property type="match status" value="1"/>
</dbReference>
<dbReference type="Gene3D" id="1.20.1250.20">
    <property type="entry name" value="MFS general substrate transporter like domains"/>
    <property type="match status" value="1"/>
</dbReference>
<evidence type="ECO:0000256" key="9">
    <source>
        <dbReference type="SAM" id="MobiDB-lite"/>
    </source>
</evidence>
<feature type="transmembrane region" description="Helical" evidence="10">
    <location>
        <begin position="404"/>
        <end position="428"/>
    </location>
</feature>
<comment type="similarity">
    <text evidence="2 8">Belongs to the major facilitator superfamily. Sugar transporter (TC 2.A.1.1) family.</text>
</comment>
<dbReference type="OrthoDB" id="6612291at2759"/>
<evidence type="ECO:0000256" key="8">
    <source>
        <dbReference type="RuleBase" id="RU003346"/>
    </source>
</evidence>
<evidence type="ECO:0000256" key="3">
    <source>
        <dbReference type="ARBA" id="ARBA00022448"/>
    </source>
</evidence>
<evidence type="ECO:0000259" key="11">
    <source>
        <dbReference type="PROSITE" id="PS50850"/>
    </source>
</evidence>
<dbReference type="InterPro" id="IPR005828">
    <property type="entry name" value="MFS_sugar_transport-like"/>
</dbReference>
<dbReference type="NCBIfam" id="TIGR00879">
    <property type="entry name" value="SP"/>
    <property type="match status" value="1"/>
</dbReference>
<accession>A0A9P8VHV7</accession>
<feature type="transmembrane region" description="Helical" evidence="10">
    <location>
        <begin position="100"/>
        <end position="120"/>
    </location>
</feature>
<dbReference type="Pfam" id="PF00083">
    <property type="entry name" value="Sugar_tr"/>
    <property type="match status" value="1"/>
</dbReference>
<dbReference type="PANTHER" id="PTHR48022">
    <property type="entry name" value="PLASTIDIC GLUCOSE TRANSPORTER 4"/>
    <property type="match status" value="1"/>
</dbReference>
<evidence type="ECO:0000256" key="10">
    <source>
        <dbReference type="SAM" id="Phobius"/>
    </source>
</evidence>
<feature type="transmembrane region" description="Helical" evidence="10">
    <location>
        <begin position="191"/>
        <end position="210"/>
    </location>
</feature>
<evidence type="ECO:0000256" key="7">
    <source>
        <dbReference type="ARBA" id="ARBA00023136"/>
    </source>
</evidence>
<evidence type="ECO:0000313" key="12">
    <source>
        <dbReference type="EMBL" id="KAH6692437.1"/>
    </source>
</evidence>
<proteinExistence type="inferred from homology"/>
<feature type="transmembrane region" description="Helical" evidence="10">
    <location>
        <begin position="48"/>
        <end position="65"/>
    </location>
</feature>
<dbReference type="InterPro" id="IPR003663">
    <property type="entry name" value="Sugar/inositol_transpt"/>
</dbReference>
<evidence type="ECO:0000313" key="13">
    <source>
        <dbReference type="Proteomes" id="UP000770015"/>
    </source>
</evidence>
<dbReference type="FunFam" id="1.20.1250.20:FF:000254">
    <property type="entry name" value="MAL31p Maltose permease"/>
    <property type="match status" value="1"/>
</dbReference>
<dbReference type="GO" id="GO:0005351">
    <property type="term" value="F:carbohydrate:proton symporter activity"/>
    <property type="evidence" value="ECO:0007669"/>
    <property type="project" value="TreeGrafter"/>
</dbReference>